<protein>
    <submittedName>
        <fullName evidence="2">Uncharacterized protein</fullName>
    </submittedName>
</protein>
<evidence type="ECO:0000256" key="1">
    <source>
        <dbReference type="SAM" id="Phobius"/>
    </source>
</evidence>
<name>A0ABT8JWN9_9MICC</name>
<dbReference type="Proteomes" id="UP001174209">
    <property type="component" value="Unassembled WGS sequence"/>
</dbReference>
<feature type="transmembrane region" description="Helical" evidence="1">
    <location>
        <begin position="84"/>
        <end position="104"/>
    </location>
</feature>
<proteinExistence type="predicted"/>
<dbReference type="EMBL" id="JAROCG010000001">
    <property type="protein sequence ID" value="MDN4609594.1"/>
    <property type="molecule type" value="Genomic_DNA"/>
</dbReference>
<gene>
    <name evidence="2" type="ORF">P5G52_01815</name>
</gene>
<organism evidence="2 3">
    <name type="scientific">Arthrobacter burdickii</name>
    <dbReference type="NCBI Taxonomy" id="3035920"/>
    <lineage>
        <taxon>Bacteria</taxon>
        <taxon>Bacillati</taxon>
        <taxon>Actinomycetota</taxon>
        <taxon>Actinomycetes</taxon>
        <taxon>Micrococcales</taxon>
        <taxon>Micrococcaceae</taxon>
        <taxon>Arthrobacter</taxon>
    </lineage>
</organism>
<evidence type="ECO:0000313" key="2">
    <source>
        <dbReference type="EMBL" id="MDN4609594.1"/>
    </source>
</evidence>
<comment type="caution">
    <text evidence="2">The sequence shown here is derived from an EMBL/GenBank/DDBJ whole genome shotgun (WGS) entry which is preliminary data.</text>
</comment>
<keyword evidence="3" id="KW-1185">Reference proteome</keyword>
<keyword evidence="1" id="KW-1133">Transmembrane helix</keyword>
<accession>A0ABT8JWN9</accession>
<reference evidence="2" key="1">
    <citation type="submission" date="2023-06" db="EMBL/GenBank/DDBJ databases">
        <title>MT1 and MT2 Draft Genomes of Novel Species.</title>
        <authorList>
            <person name="Venkateswaran K."/>
        </authorList>
    </citation>
    <scope>NUCLEOTIDE SEQUENCE</scope>
    <source>
        <strain evidence="2">IIF3SC-B10</strain>
    </source>
</reference>
<evidence type="ECO:0000313" key="3">
    <source>
        <dbReference type="Proteomes" id="UP001174209"/>
    </source>
</evidence>
<dbReference type="RefSeq" id="WP_301224278.1">
    <property type="nucleotide sequence ID" value="NZ_JAROCG010000001.1"/>
</dbReference>
<sequence>MTAPAGSNQAPTLQRSHRISNTTILILGVVVIPFVLLAAFNSYGPLTVDSALRMAASIVVGQTIAILSVVTATVLAIKRRYGVMTVLATVVIAAMVTSSAVSTMTRAGDELLTRIDLVTETDASNR</sequence>
<feature type="transmembrane region" description="Helical" evidence="1">
    <location>
        <begin position="55"/>
        <end position="77"/>
    </location>
</feature>
<feature type="transmembrane region" description="Helical" evidence="1">
    <location>
        <begin position="24"/>
        <end position="43"/>
    </location>
</feature>
<keyword evidence="1" id="KW-0812">Transmembrane</keyword>
<keyword evidence="1" id="KW-0472">Membrane</keyword>